<name>A0A0B2UYU0_TOXCA</name>
<organism evidence="9 10">
    <name type="scientific">Toxocara canis</name>
    <name type="common">Canine roundworm</name>
    <dbReference type="NCBI Taxonomy" id="6265"/>
    <lineage>
        <taxon>Eukaryota</taxon>
        <taxon>Metazoa</taxon>
        <taxon>Ecdysozoa</taxon>
        <taxon>Nematoda</taxon>
        <taxon>Chromadorea</taxon>
        <taxon>Rhabditida</taxon>
        <taxon>Spirurina</taxon>
        <taxon>Ascaridomorpha</taxon>
        <taxon>Ascaridoidea</taxon>
        <taxon>Toxocaridae</taxon>
        <taxon>Toxocara</taxon>
    </lineage>
</organism>
<protein>
    <submittedName>
        <fullName evidence="9">UDP-galactose translocator 1</fullName>
    </submittedName>
</protein>
<feature type="transmembrane region" description="Helical" evidence="8">
    <location>
        <begin position="157"/>
        <end position="178"/>
    </location>
</feature>
<dbReference type="Gene3D" id="1.10.3730.20">
    <property type="match status" value="1"/>
</dbReference>
<evidence type="ECO:0000256" key="5">
    <source>
        <dbReference type="ARBA" id="ARBA00022989"/>
    </source>
</evidence>
<evidence type="ECO:0000256" key="7">
    <source>
        <dbReference type="SAM" id="MobiDB-lite"/>
    </source>
</evidence>
<feature type="transmembrane region" description="Helical" evidence="8">
    <location>
        <begin position="295"/>
        <end position="313"/>
    </location>
</feature>
<feature type="transmembrane region" description="Helical" evidence="8">
    <location>
        <begin position="325"/>
        <end position="347"/>
    </location>
</feature>
<dbReference type="STRING" id="6265.A0A0B2UYU0"/>
<dbReference type="Pfam" id="PF04142">
    <property type="entry name" value="Nuc_sug_transp"/>
    <property type="match status" value="1"/>
</dbReference>
<evidence type="ECO:0000256" key="6">
    <source>
        <dbReference type="ARBA" id="ARBA00023136"/>
    </source>
</evidence>
<dbReference type="Proteomes" id="UP000031036">
    <property type="component" value="Unassembled WGS sequence"/>
</dbReference>
<dbReference type="InterPro" id="IPR037185">
    <property type="entry name" value="EmrE-like"/>
</dbReference>
<dbReference type="NCBIfam" id="TIGR00803">
    <property type="entry name" value="nst"/>
    <property type="match status" value="1"/>
</dbReference>
<keyword evidence="6 8" id="KW-0472">Membrane</keyword>
<keyword evidence="5 8" id="KW-1133">Transmembrane helix</keyword>
<evidence type="ECO:0000313" key="9">
    <source>
        <dbReference type="EMBL" id="KHN74364.1"/>
    </source>
</evidence>
<feature type="transmembrane region" description="Helical" evidence="8">
    <location>
        <begin position="190"/>
        <end position="213"/>
    </location>
</feature>
<dbReference type="OrthoDB" id="408493at2759"/>
<sequence length="439" mass="48821">MENSTSIDKCNDRIVLPEPKGPSIAQQTDRLDGIPQLSGHEEMENNPAASTAVVEEPKSESITSLRVPSSYENSTSIDKCNDRIVLPEPKGPSIAQQTDRLDGIPQLSGHEEMSDDDGEDTHRRSSRDDILLHELLPKHIPPVCKPTIERTSSPSGFLFRCYIMISMTFIWTGYTIAVRYTRSTTPRPKLYSSTTVVLMSEFVKLLITLFCLFRMKNSSLSEFIKCISEEFIGKPLDLIKMSVPSIMYAIQNNLDFIALSNLDAGTYQVTTQLKVVTTAIFMMLILGRRFSIRRWLAITLLFMGVAAVQMNAVEGQRDAKTRTDNYALGLMAVLLTCVTAGFAGVYFEMMLKDGTSTPLWIRNLQMYSCGVISASAACYLGDFDAILSRGFFHGYNYKVISIIAFLSVGGIYISLVMKYLDNLYKSFASAEACEGGQAF</sequence>
<feature type="transmembrane region" description="Helical" evidence="8">
    <location>
        <begin position="399"/>
        <end position="420"/>
    </location>
</feature>
<feature type="region of interest" description="Disordered" evidence="7">
    <location>
        <begin position="105"/>
        <end position="126"/>
    </location>
</feature>
<evidence type="ECO:0000256" key="8">
    <source>
        <dbReference type="SAM" id="Phobius"/>
    </source>
</evidence>
<feature type="region of interest" description="Disordered" evidence="7">
    <location>
        <begin position="1"/>
        <end position="63"/>
    </location>
</feature>
<accession>A0A0B2UYU0</accession>
<comment type="similarity">
    <text evidence="2">Belongs to the nucleotide-sugar transporter family. SLC35A subfamily.</text>
</comment>
<dbReference type="PANTHER" id="PTHR10231">
    <property type="entry name" value="NUCLEOTIDE-SUGAR TRANSMEMBRANE TRANSPORTER"/>
    <property type="match status" value="1"/>
</dbReference>
<comment type="caution">
    <text evidence="9">The sequence shown here is derived from an EMBL/GenBank/DDBJ whole genome shotgun (WGS) entry which is preliminary data.</text>
</comment>
<dbReference type="AlphaFoldDB" id="A0A0B2UYU0"/>
<keyword evidence="10" id="KW-1185">Reference proteome</keyword>
<evidence type="ECO:0000313" key="10">
    <source>
        <dbReference type="Proteomes" id="UP000031036"/>
    </source>
</evidence>
<dbReference type="GO" id="GO:0015165">
    <property type="term" value="F:pyrimidine nucleotide-sugar transmembrane transporter activity"/>
    <property type="evidence" value="ECO:0007669"/>
    <property type="project" value="InterPro"/>
</dbReference>
<keyword evidence="3" id="KW-0762">Sugar transport</keyword>
<evidence type="ECO:0000256" key="2">
    <source>
        <dbReference type="ARBA" id="ARBA00009976"/>
    </source>
</evidence>
<dbReference type="EMBL" id="JPKZ01002917">
    <property type="protein sequence ID" value="KHN74364.1"/>
    <property type="molecule type" value="Genomic_DNA"/>
</dbReference>
<gene>
    <name evidence="9" type="primary">ugtp-1</name>
    <name evidence="9" type="ORF">Tcan_10208</name>
</gene>
<keyword evidence="4 8" id="KW-0812">Transmembrane</keyword>
<evidence type="ECO:0000256" key="1">
    <source>
        <dbReference type="ARBA" id="ARBA00004141"/>
    </source>
</evidence>
<reference evidence="9 10" key="1">
    <citation type="submission" date="2014-11" db="EMBL/GenBank/DDBJ databases">
        <title>Genetic blueprint of the zoonotic pathogen Toxocara canis.</title>
        <authorList>
            <person name="Zhu X.-Q."/>
            <person name="Korhonen P.K."/>
            <person name="Cai H."/>
            <person name="Young N.D."/>
            <person name="Nejsum P."/>
            <person name="von Samson-Himmelstjerna G."/>
            <person name="Boag P.R."/>
            <person name="Tan P."/>
            <person name="Li Q."/>
            <person name="Min J."/>
            <person name="Yang Y."/>
            <person name="Wang X."/>
            <person name="Fang X."/>
            <person name="Hall R.S."/>
            <person name="Hofmann A."/>
            <person name="Sternberg P.W."/>
            <person name="Jex A.R."/>
            <person name="Gasser R.B."/>
        </authorList>
    </citation>
    <scope>NUCLEOTIDE SEQUENCE [LARGE SCALE GENOMIC DNA]</scope>
    <source>
        <strain evidence="9">PN_DK_2014</strain>
    </source>
</reference>
<proteinExistence type="inferred from homology"/>
<dbReference type="GO" id="GO:0000139">
    <property type="term" value="C:Golgi membrane"/>
    <property type="evidence" value="ECO:0007669"/>
    <property type="project" value="InterPro"/>
</dbReference>
<keyword evidence="3" id="KW-0813">Transport</keyword>
<dbReference type="OMA" id="YICTIIF"/>
<dbReference type="InterPro" id="IPR007271">
    <property type="entry name" value="Nuc_sug_transpt"/>
</dbReference>
<dbReference type="SUPFAM" id="SSF103481">
    <property type="entry name" value="Multidrug resistance efflux transporter EmrE"/>
    <property type="match status" value="1"/>
</dbReference>
<evidence type="ECO:0000256" key="4">
    <source>
        <dbReference type="ARBA" id="ARBA00022692"/>
    </source>
</evidence>
<comment type="subcellular location">
    <subcellularLocation>
        <location evidence="1">Membrane</location>
        <topology evidence="1">Multi-pass membrane protein</topology>
    </subcellularLocation>
</comment>
<feature type="transmembrane region" description="Helical" evidence="8">
    <location>
        <begin position="367"/>
        <end position="387"/>
    </location>
</feature>
<evidence type="ECO:0000256" key="3">
    <source>
        <dbReference type="ARBA" id="ARBA00022597"/>
    </source>
</evidence>